<evidence type="ECO:0000313" key="6">
    <source>
        <dbReference type="Proteomes" id="UP000827092"/>
    </source>
</evidence>
<dbReference type="SMART" id="SM00829">
    <property type="entry name" value="PKS_ER"/>
    <property type="match status" value="1"/>
</dbReference>
<sequence length="446" mass="49189">MADNKEASNEVVGDGKNEAESNEKVENDVKEAVEATEQPAPPVKEMKCVVLSSFGGLKSVKIQNKSEPTLGEGEVLIRVKACGLNFLDVMLRQGVIDNPPKPPIIMGYECSGEIEVVGEGVPDFQVGDRVAALTDCKAWAELVAVNAKFVYKLPQELAFKDASAMLMNFVVANGLVFDTACIREGQIVLIHSAGGGVGLAVAQLIKTIPNVILIGVASKHKHEAIKNYYTHLLEHSDYVQEVKKLAPSGVDIVLDCLCGEDSNKGYGLLKPMGRYILYGNSNIVTGETKSIFSAAKSWWTVDKLKPMKLFDENRSVSGFHLRHLLYKQDGHEYVRNAVEKIFKLWLDGQIKPIVDSTYAFEDIPEAMQHLHERKNIGKITIDPAMEPKPKPVVESKKRKDSVKADKKAAAENNTQKNEENKTEKAEEKTEEKEKEDKDKDAPAEAS</sequence>
<comment type="similarity">
    <text evidence="1">Belongs to the zinc-containing alcohol dehydrogenase family. Quinone oxidoreductase subfamily.</text>
</comment>
<keyword evidence="6" id="KW-1185">Reference proteome</keyword>
<dbReference type="Gene3D" id="3.40.50.720">
    <property type="entry name" value="NAD(P)-binding Rossmann-like Domain"/>
    <property type="match status" value="1"/>
</dbReference>
<reference evidence="5 6" key="1">
    <citation type="journal article" date="2022" name="Nat. Ecol. Evol.">
        <title>A masculinizing supergene underlies an exaggerated male reproductive morph in a spider.</title>
        <authorList>
            <person name="Hendrickx F."/>
            <person name="De Corte Z."/>
            <person name="Sonet G."/>
            <person name="Van Belleghem S.M."/>
            <person name="Kostlbacher S."/>
            <person name="Vangestel C."/>
        </authorList>
    </citation>
    <scope>NUCLEOTIDE SEQUENCE [LARGE SCALE GENOMIC DNA]</scope>
    <source>
        <strain evidence="5">W744_W776</strain>
    </source>
</reference>
<dbReference type="InterPro" id="IPR011032">
    <property type="entry name" value="GroES-like_sf"/>
</dbReference>
<dbReference type="CDD" id="cd08275">
    <property type="entry name" value="MDR3"/>
    <property type="match status" value="1"/>
</dbReference>
<protein>
    <recommendedName>
        <fullName evidence="4">Enoyl reductase (ER) domain-containing protein</fullName>
    </recommendedName>
</protein>
<dbReference type="PANTHER" id="PTHR44054:SF2">
    <property type="entry name" value="SYNAPTIC VESICLE MEMBRANE PROTEIN VAT-1 HOMOLOG-LIKE"/>
    <property type="match status" value="1"/>
</dbReference>
<evidence type="ECO:0000256" key="2">
    <source>
        <dbReference type="ARBA" id="ARBA00023002"/>
    </source>
</evidence>
<dbReference type="AlphaFoldDB" id="A0AAV6TVA9"/>
<evidence type="ECO:0000256" key="3">
    <source>
        <dbReference type="SAM" id="MobiDB-lite"/>
    </source>
</evidence>
<dbReference type="Proteomes" id="UP000827092">
    <property type="component" value="Unassembled WGS sequence"/>
</dbReference>
<organism evidence="5 6">
    <name type="scientific">Oedothorax gibbosus</name>
    <dbReference type="NCBI Taxonomy" id="931172"/>
    <lineage>
        <taxon>Eukaryota</taxon>
        <taxon>Metazoa</taxon>
        <taxon>Ecdysozoa</taxon>
        <taxon>Arthropoda</taxon>
        <taxon>Chelicerata</taxon>
        <taxon>Arachnida</taxon>
        <taxon>Araneae</taxon>
        <taxon>Araneomorphae</taxon>
        <taxon>Entelegynae</taxon>
        <taxon>Araneoidea</taxon>
        <taxon>Linyphiidae</taxon>
        <taxon>Erigoninae</taxon>
        <taxon>Oedothorax</taxon>
    </lineage>
</organism>
<feature type="compositionally biased region" description="Basic and acidic residues" evidence="3">
    <location>
        <begin position="385"/>
        <end position="409"/>
    </location>
</feature>
<proteinExistence type="inferred from homology"/>
<dbReference type="GO" id="GO:0016491">
    <property type="term" value="F:oxidoreductase activity"/>
    <property type="evidence" value="ECO:0007669"/>
    <property type="project" value="UniProtKB-KW"/>
</dbReference>
<evidence type="ECO:0000259" key="4">
    <source>
        <dbReference type="SMART" id="SM00829"/>
    </source>
</evidence>
<accession>A0AAV6TVA9</accession>
<dbReference type="Pfam" id="PF08240">
    <property type="entry name" value="ADH_N"/>
    <property type="match status" value="1"/>
</dbReference>
<dbReference type="PROSITE" id="PS01162">
    <property type="entry name" value="QOR_ZETA_CRYSTAL"/>
    <property type="match status" value="1"/>
</dbReference>
<dbReference type="InterPro" id="IPR036291">
    <property type="entry name" value="NAD(P)-bd_dom_sf"/>
</dbReference>
<feature type="compositionally biased region" description="Basic and acidic residues" evidence="3">
    <location>
        <begin position="1"/>
        <end position="33"/>
    </location>
</feature>
<comment type="caution">
    <text evidence="5">The sequence shown here is derived from an EMBL/GenBank/DDBJ whole genome shotgun (WGS) entry which is preliminary data.</text>
</comment>
<name>A0AAV6TVA9_9ARAC</name>
<dbReference type="InterPro" id="IPR002364">
    <property type="entry name" value="Quin_OxRdtase/zeta-crystal_CS"/>
</dbReference>
<feature type="region of interest" description="Disordered" evidence="3">
    <location>
        <begin position="1"/>
        <end position="38"/>
    </location>
</feature>
<dbReference type="Pfam" id="PF13602">
    <property type="entry name" value="ADH_zinc_N_2"/>
    <property type="match status" value="1"/>
</dbReference>
<dbReference type="EMBL" id="JAFNEN010001007">
    <property type="protein sequence ID" value="KAG8175419.1"/>
    <property type="molecule type" value="Genomic_DNA"/>
</dbReference>
<dbReference type="InterPro" id="IPR013154">
    <property type="entry name" value="ADH-like_N"/>
</dbReference>
<feature type="compositionally biased region" description="Basic and acidic residues" evidence="3">
    <location>
        <begin position="416"/>
        <end position="446"/>
    </location>
</feature>
<keyword evidence="2" id="KW-0560">Oxidoreductase</keyword>
<feature type="region of interest" description="Disordered" evidence="3">
    <location>
        <begin position="377"/>
        <end position="446"/>
    </location>
</feature>
<dbReference type="InterPro" id="IPR020843">
    <property type="entry name" value="ER"/>
</dbReference>
<evidence type="ECO:0000256" key="1">
    <source>
        <dbReference type="ARBA" id="ARBA00010371"/>
    </source>
</evidence>
<gene>
    <name evidence="5" type="ORF">JTE90_021116</name>
</gene>
<dbReference type="InterPro" id="IPR052100">
    <property type="entry name" value="SV-ATPase_mito-regulator"/>
</dbReference>
<dbReference type="GO" id="GO:0008270">
    <property type="term" value="F:zinc ion binding"/>
    <property type="evidence" value="ECO:0007669"/>
    <property type="project" value="InterPro"/>
</dbReference>
<dbReference type="Gene3D" id="3.90.180.10">
    <property type="entry name" value="Medium-chain alcohol dehydrogenases, catalytic domain"/>
    <property type="match status" value="1"/>
</dbReference>
<evidence type="ECO:0000313" key="5">
    <source>
        <dbReference type="EMBL" id="KAG8175419.1"/>
    </source>
</evidence>
<dbReference type="SUPFAM" id="SSF51735">
    <property type="entry name" value="NAD(P)-binding Rossmann-fold domains"/>
    <property type="match status" value="1"/>
</dbReference>
<dbReference type="PANTHER" id="PTHR44054">
    <property type="entry name" value="SYNAPTIC VESICLE MEMBRANE PROTEIN VAT-1 HOMOLOG-LIKE"/>
    <property type="match status" value="1"/>
</dbReference>
<feature type="domain" description="Enoyl reductase (ER)" evidence="4">
    <location>
        <begin position="55"/>
        <end position="381"/>
    </location>
</feature>
<dbReference type="SUPFAM" id="SSF50129">
    <property type="entry name" value="GroES-like"/>
    <property type="match status" value="1"/>
</dbReference>